<dbReference type="Proteomes" id="UP001056336">
    <property type="component" value="Chromosome"/>
</dbReference>
<protein>
    <recommendedName>
        <fullName evidence="7">Mce-associated membrane protein</fullName>
    </recommendedName>
</protein>
<accession>A0ABY4QVQ1</accession>
<evidence type="ECO:0000256" key="2">
    <source>
        <dbReference type="ARBA" id="ARBA00023136"/>
    </source>
</evidence>
<keyword evidence="6" id="KW-1185">Reference proteome</keyword>
<feature type="region of interest" description="Disordered" evidence="3">
    <location>
        <begin position="1"/>
        <end position="26"/>
    </location>
</feature>
<reference evidence="5" key="2">
    <citation type="submission" date="2022-05" db="EMBL/GenBank/DDBJ databases">
        <authorList>
            <person name="Kim J.-S."/>
            <person name="Lee K."/>
            <person name="Suh M."/>
            <person name="Eom M."/>
            <person name="Kim J.-S."/>
            <person name="Kim D.-S."/>
            <person name="Ko S.-H."/>
            <person name="Shin Y."/>
            <person name="Lee J.-S."/>
        </authorList>
    </citation>
    <scope>NUCLEOTIDE SEQUENCE</scope>
    <source>
        <strain evidence="5">N237</strain>
    </source>
</reference>
<dbReference type="PANTHER" id="PTHR37042:SF4">
    <property type="entry name" value="OUTER MEMBRANE PROTEIN RV1973"/>
    <property type="match status" value="1"/>
</dbReference>
<comment type="subcellular location">
    <subcellularLocation>
        <location evidence="1">Membrane</location>
    </subcellularLocation>
</comment>
<evidence type="ECO:0000256" key="3">
    <source>
        <dbReference type="SAM" id="MobiDB-lite"/>
    </source>
</evidence>
<keyword evidence="4" id="KW-1133">Transmembrane helix</keyword>
<proteinExistence type="predicted"/>
<dbReference type="RefSeq" id="WP_249770467.1">
    <property type="nucleotide sequence ID" value="NZ_CP097332.1"/>
</dbReference>
<sequence>MTVLEAPVVRETESTVPEGTDRTPQRTRLGSAIPAAVPLAVLAVVLAALLGVLLVVDQRPSRPSLSRSEVAAMNAAPGLLDNFTTYRRASFEADWQRCLSSLTGDIKTQQQARKASTLKALTTSKADLQGQVGKVAVAGSSGHSVQLVAVLTGYQVQSATKKTVISTSQLSVTLTDVSGTWLISDLANTGVS</sequence>
<evidence type="ECO:0008006" key="7">
    <source>
        <dbReference type="Google" id="ProtNLM"/>
    </source>
</evidence>
<keyword evidence="4" id="KW-0812">Transmembrane</keyword>
<gene>
    <name evidence="5" type="ORF">M6D93_15490</name>
</gene>
<feature type="compositionally biased region" description="Basic and acidic residues" evidence="3">
    <location>
        <begin position="8"/>
        <end position="24"/>
    </location>
</feature>
<feature type="transmembrane region" description="Helical" evidence="4">
    <location>
        <begin position="32"/>
        <end position="56"/>
    </location>
</feature>
<dbReference type="PANTHER" id="PTHR37042">
    <property type="entry name" value="OUTER MEMBRANE PROTEIN RV1973"/>
    <property type="match status" value="1"/>
</dbReference>
<reference evidence="5" key="1">
    <citation type="journal article" date="2018" name="Int. J. Syst. Evol. Microbiol.">
        <title>Jatrophihabitans telluris sp. nov., isolated from sediment soil of lava forest wetlands and the emended description of the genus Jatrophihabitans.</title>
        <authorList>
            <person name="Lee K.C."/>
            <person name="Suh M.K."/>
            <person name="Eom M.K."/>
            <person name="Kim K.K."/>
            <person name="Kim J.S."/>
            <person name="Kim D.S."/>
            <person name="Ko S.H."/>
            <person name="Shin Y.K."/>
            <person name="Lee J.S."/>
        </authorList>
    </citation>
    <scope>NUCLEOTIDE SEQUENCE</scope>
    <source>
        <strain evidence="5">N237</strain>
    </source>
</reference>
<evidence type="ECO:0000256" key="4">
    <source>
        <dbReference type="SAM" id="Phobius"/>
    </source>
</evidence>
<keyword evidence="2 4" id="KW-0472">Membrane</keyword>
<dbReference type="EMBL" id="CP097332">
    <property type="protein sequence ID" value="UQX87694.1"/>
    <property type="molecule type" value="Genomic_DNA"/>
</dbReference>
<evidence type="ECO:0000313" key="6">
    <source>
        <dbReference type="Proteomes" id="UP001056336"/>
    </source>
</evidence>
<name>A0ABY4QVQ1_9ACTN</name>
<evidence type="ECO:0000313" key="5">
    <source>
        <dbReference type="EMBL" id="UQX87694.1"/>
    </source>
</evidence>
<evidence type="ECO:0000256" key="1">
    <source>
        <dbReference type="ARBA" id="ARBA00004370"/>
    </source>
</evidence>
<organism evidence="5 6">
    <name type="scientific">Jatrophihabitans telluris</name>
    <dbReference type="NCBI Taxonomy" id="2038343"/>
    <lineage>
        <taxon>Bacteria</taxon>
        <taxon>Bacillati</taxon>
        <taxon>Actinomycetota</taxon>
        <taxon>Actinomycetes</taxon>
        <taxon>Jatrophihabitantales</taxon>
        <taxon>Jatrophihabitantaceae</taxon>
        <taxon>Jatrophihabitans</taxon>
    </lineage>
</organism>